<dbReference type="Proteomes" id="UP000886523">
    <property type="component" value="Unassembled WGS sequence"/>
</dbReference>
<comment type="caution">
    <text evidence="3">The sequence shown here is derived from an EMBL/GenBank/DDBJ whole genome shotgun (WGS) entry which is preliminary data.</text>
</comment>
<feature type="compositionally biased region" description="Basic and acidic residues" evidence="1">
    <location>
        <begin position="176"/>
        <end position="187"/>
    </location>
</feature>
<feature type="chain" id="PRO_5040458506" evidence="2">
    <location>
        <begin position="21"/>
        <end position="469"/>
    </location>
</feature>
<evidence type="ECO:0000313" key="4">
    <source>
        <dbReference type="Proteomes" id="UP000886523"/>
    </source>
</evidence>
<accession>A0A9P6AL47</accession>
<feature type="signal peptide" evidence="2">
    <location>
        <begin position="1"/>
        <end position="20"/>
    </location>
</feature>
<reference evidence="3" key="1">
    <citation type="journal article" date="2020" name="Nat. Commun.">
        <title>Large-scale genome sequencing of mycorrhizal fungi provides insights into the early evolution of symbiotic traits.</title>
        <authorList>
            <person name="Miyauchi S."/>
            <person name="Kiss E."/>
            <person name="Kuo A."/>
            <person name="Drula E."/>
            <person name="Kohler A."/>
            <person name="Sanchez-Garcia M."/>
            <person name="Morin E."/>
            <person name="Andreopoulos B."/>
            <person name="Barry K.W."/>
            <person name="Bonito G."/>
            <person name="Buee M."/>
            <person name="Carver A."/>
            <person name="Chen C."/>
            <person name="Cichocki N."/>
            <person name="Clum A."/>
            <person name="Culley D."/>
            <person name="Crous P.W."/>
            <person name="Fauchery L."/>
            <person name="Girlanda M."/>
            <person name="Hayes R.D."/>
            <person name="Keri Z."/>
            <person name="LaButti K."/>
            <person name="Lipzen A."/>
            <person name="Lombard V."/>
            <person name="Magnuson J."/>
            <person name="Maillard F."/>
            <person name="Murat C."/>
            <person name="Nolan M."/>
            <person name="Ohm R.A."/>
            <person name="Pangilinan J."/>
            <person name="Pereira M.F."/>
            <person name="Perotto S."/>
            <person name="Peter M."/>
            <person name="Pfister S."/>
            <person name="Riley R."/>
            <person name="Sitrit Y."/>
            <person name="Stielow J.B."/>
            <person name="Szollosi G."/>
            <person name="Zifcakova L."/>
            <person name="Stursova M."/>
            <person name="Spatafora J.W."/>
            <person name="Tedersoo L."/>
            <person name="Vaario L.M."/>
            <person name="Yamada A."/>
            <person name="Yan M."/>
            <person name="Wang P."/>
            <person name="Xu J."/>
            <person name="Bruns T."/>
            <person name="Baldrian P."/>
            <person name="Vilgalys R."/>
            <person name="Dunand C."/>
            <person name="Henrissat B."/>
            <person name="Grigoriev I.V."/>
            <person name="Hibbett D."/>
            <person name="Nagy L.G."/>
            <person name="Martin F.M."/>
        </authorList>
    </citation>
    <scope>NUCLEOTIDE SEQUENCE</scope>
    <source>
        <strain evidence="3">UP504</strain>
    </source>
</reference>
<keyword evidence="2" id="KW-0732">Signal</keyword>
<protein>
    <submittedName>
        <fullName evidence="3">Uncharacterized protein</fullName>
    </submittedName>
</protein>
<feature type="region of interest" description="Disordered" evidence="1">
    <location>
        <begin position="166"/>
        <end position="231"/>
    </location>
</feature>
<dbReference type="AlphaFoldDB" id="A0A9P6AL47"/>
<evidence type="ECO:0000313" key="3">
    <source>
        <dbReference type="EMBL" id="KAF9507716.1"/>
    </source>
</evidence>
<proteinExistence type="predicted"/>
<evidence type="ECO:0000256" key="2">
    <source>
        <dbReference type="SAM" id="SignalP"/>
    </source>
</evidence>
<sequence>MACAAPKWALFRGLESLSWALSSILTSIWRRPKQVPHTRRGRCGNIRFSPPPNSPSEEHTDKRPVEIRGAHSHPGPQPLHIPNPYNDESSTALHTRFGGFFLPLFEERTDNIHHKIQECTAAQTPTRNLYDNETRTVPHTCFGGTFTLQYPTRRMHRPDAGRNAGCHTPAEAEYTDNAHPEIRERTAAQDPNPRPSASYTTTDQIRCHTPTEAGSFSLRETPPEASTDEGQGKIQMYTGTRKPSPEHPWSFLPPRNFTRPRIHRQGPGRNMGTCTATQDNPQASLHNDKSNTVPHAHFSGLSPSVKPPCDKCTDKARANYGHPHSHARFQCSTIHNQYNDESNTVPHTRQSRCVAILGTFSHCETPPKASTDEAQGEIPTYAATRKPSNRNEKLNTIPHTRFGGCVVLLAQWLTRSWPNKAPMGPQLAPKPQPKWWTGAPIVSGTQGQLRAVDEGFIAHEPVQMAVVLP</sequence>
<dbReference type="EMBL" id="MU129074">
    <property type="protein sequence ID" value="KAF9507716.1"/>
    <property type="molecule type" value="Genomic_DNA"/>
</dbReference>
<name>A0A9P6AL47_9AGAM</name>
<feature type="region of interest" description="Disordered" evidence="1">
    <location>
        <begin position="36"/>
        <end position="88"/>
    </location>
</feature>
<feature type="compositionally biased region" description="Polar residues" evidence="1">
    <location>
        <begin position="195"/>
        <end position="204"/>
    </location>
</feature>
<feature type="compositionally biased region" description="Basic and acidic residues" evidence="1">
    <location>
        <begin position="56"/>
        <end position="69"/>
    </location>
</feature>
<keyword evidence="4" id="KW-1185">Reference proteome</keyword>
<evidence type="ECO:0000256" key="1">
    <source>
        <dbReference type="SAM" id="MobiDB-lite"/>
    </source>
</evidence>
<gene>
    <name evidence="3" type="ORF">BS47DRAFT_1366475</name>
</gene>
<organism evidence="3 4">
    <name type="scientific">Hydnum rufescens UP504</name>
    <dbReference type="NCBI Taxonomy" id="1448309"/>
    <lineage>
        <taxon>Eukaryota</taxon>
        <taxon>Fungi</taxon>
        <taxon>Dikarya</taxon>
        <taxon>Basidiomycota</taxon>
        <taxon>Agaricomycotina</taxon>
        <taxon>Agaricomycetes</taxon>
        <taxon>Cantharellales</taxon>
        <taxon>Hydnaceae</taxon>
        <taxon>Hydnum</taxon>
    </lineage>
</organism>